<evidence type="ECO:0000256" key="2">
    <source>
        <dbReference type="ARBA" id="ARBA00009033"/>
    </source>
</evidence>
<dbReference type="PANTHER" id="PTHR10590">
    <property type="entry name" value="SODIUM/NUCLEOSIDE COTRANSPORTER"/>
    <property type="match status" value="1"/>
</dbReference>
<comment type="caution">
    <text evidence="11">The sequence shown here is derived from an EMBL/GenBank/DDBJ whole genome shotgun (WGS) entry which is preliminary data.</text>
</comment>
<evidence type="ECO:0000256" key="6">
    <source>
        <dbReference type="ARBA" id="ARBA00023136"/>
    </source>
</evidence>
<name>A0A0F5YLG7_9CYAN</name>
<feature type="transmembrane region" description="Helical" evidence="7">
    <location>
        <begin position="248"/>
        <end position="270"/>
    </location>
</feature>
<comment type="subcellular location">
    <subcellularLocation>
        <location evidence="1">Cell membrane</location>
        <topology evidence="1">Multi-pass membrane protein</topology>
    </subcellularLocation>
</comment>
<evidence type="ECO:0000313" key="11">
    <source>
        <dbReference type="EMBL" id="KKD39593.1"/>
    </source>
</evidence>
<keyword evidence="4 7" id="KW-0812">Transmembrane</keyword>
<organism evidence="11 12">
    <name type="scientific">Limnoraphis robusta CS-951</name>
    <dbReference type="NCBI Taxonomy" id="1637645"/>
    <lineage>
        <taxon>Bacteria</taxon>
        <taxon>Bacillati</taxon>
        <taxon>Cyanobacteriota</taxon>
        <taxon>Cyanophyceae</taxon>
        <taxon>Oscillatoriophycideae</taxon>
        <taxon>Oscillatoriales</taxon>
        <taxon>Sirenicapillariaceae</taxon>
        <taxon>Limnoraphis</taxon>
    </lineage>
</organism>
<dbReference type="InterPro" id="IPR008276">
    <property type="entry name" value="C_nuclsd_transpt"/>
</dbReference>
<accession>A0A0F5YLG7</accession>
<dbReference type="RefSeq" id="WP_046276936.1">
    <property type="nucleotide sequence ID" value="NZ_LATL02000141.1"/>
</dbReference>
<feature type="transmembrane region" description="Helical" evidence="7">
    <location>
        <begin position="131"/>
        <end position="151"/>
    </location>
</feature>
<gene>
    <name evidence="11" type="ORF">WN50_02575</name>
</gene>
<dbReference type="AlphaFoldDB" id="A0A0F5YLG7"/>
<dbReference type="PATRIC" id="fig|1637645.4.peg.2866"/>
<dbReference type="Pfam" id="PF07662">
    <property type="entry name" value="Nucleos_tra2_C"/>
    <property type="match status" value="1"/>
</dbReference>
<keyword evidence="5 7" id="KW-1133">Transmembrane helix</keyword>
<evidence type="ECO:0000256" key="3">
    <source>
        <dbReference type="ARBA" id="ARBA00022475"/>
    </source>
</evidence>
<comment type="similarity">
    <text evidence="2 7">Belongs to the concentrative nucleoside transporter (CNT) (TC 2.A.41) family.</text>
</comment>
<evidence type="ECO:0000256" key="7">
    <source>
        <dbReference type="RuleBase" id="RU362018"/>
    </source>
</evidence>
<keyword evidence="3" id="KW-1003">Cell membrane</keyword>
<evidence type="ECO:0000256" key="4">
    <source>
        <dbReference type="ARBA" id="ARBA00022692"/>
    </source>
</evidence>
<dbReference type="GO" id="GO:0005415">
    <property type="term" value="F:nucleoside:sodium symporter activity"/>
    <property type="evidence" value="ECO:0007669"/>
    <property type="project" value="TreeGrafter"/>
</dbReference>
<protein>
    <recommendedName>
        <fullName evidence="7">Nucleoside permease</fullName>
    </recommendedName>
</protein>
<dbReference type="InterPro" id="IPR002668">
    <property type="entry name" value="CNT_N_dom"/>
</dbReference>
<reference evidence="11 12" key="1">
    <citation type="submission" date="2015-06" db="EMBL/GenBank/DDBJ databases">
        <title>Draft genome assembly of filamentous brackish cyanobacterium Limnoraphis robusta strain CS-951.</title>
        <authorList>
            <person name="Willis A."/>
            <person name="Parks M."/>
            <person name="Burford M.A."/>
        </authorList>
    </citation>
    <scope>NUCLEOTIDE SEQUENCE [LARGE SCALE GENOMIC DNA]</scope>
    <source>
        <strain evidence="11 12">CS-951</strain>
    </source>
</reference>
<feature type="transmembrane region" description="Helical" evidence="7">
    <location>
        <begin position="282"/>
        <end position="303"/>
    </location>
</feature>
<proteinExistence type="inferred from homology"/>
<feature type="domain" description="Nucleoside transporter/FeoB GTPase Gate" evidence="10">
    <location>
        <begin position="88"/>
        <end position="186"/>
    </location>
</feature>
<dbReference type="InterPro" id="IPR011642">
    <property type="entry name" value="Gate_dom"/>
</dbReference>
<feature type="transmembrane region" description="Helical" evidence="7">
    <location>
        <begin position="381"/>
        <end position="401"/>
    </location>
</feature>
<dbReference type="OrthoDB" id="9766455at2"/>
<dbReference type="GO" id="GO:0005886">
    <property type="term" value="C:plasma membrane"/>
    <property type="evidence" value="ECO:0007669"/>
    <property type="project" value="UniProtKB-SubCell"/>
</dbReference>
<dbReference type="PANTHER" id="PTHR10590:SF4">
    <property type="entry name" value="SOLUTE CARRIER FAMILY 28 MEMBER 3"/>
    <property type="match status" value="1"/>
</dbReference>
<evidence type="ECO:0000259" key="8">
    <source>
        <dbReference type="Pfam" id="PF01773"/>
    </source>
</evidence>
<feature type="transmembrane region" description="Helical" evidence="7">
    <location>
        <begin position="344"/>
        <end position="369"/>
    </location>
</feature>
<feature type="domain" description="Concentrative nucleoside transporter C-terminal" evidence="9">
    <location>
        <begin position="192"/>
        <end position="399"/>
    </location>
</feature>
<dbReference type="Proteomes" id="UP000033607">
    <property type="component" value="Unassembled WGS sequence"/>
</dbReference>
<dbReference type="Pfam" id="PF07670">
    <property type="entry name" value="Gate"/>
    <property type="match status" value="1"/>
</dbReference>
<dbReference type="EMBL" id="LATL02000141">
    <property type="protein sequence ID" value="KKD39593.1"/>
    <property type="molecule type" value="Genomic_DNA"/>
</dbReference>
<dbReference type="NCBIfam" id="TIGR00804">
    <property type="entry name" value="nupC"/>
    <property type="match status" value="1"/>
</dbReference>
<keyword evidence="6 7" id="KW-0472">Membrane</keyword>
<feature type="transmembrane region" description="Helical" evidence="7">
    <location>
        <begin position="29"/>
        <end position="47"/>
    </location>
</feature>
<feature type="transmembrane region" description="Helical" evidence="7">
    <location>
        <begin position="163"/>
        <end position="185"/>
    </location>
</feature>
<dbReference type="InterPro" id="IPR018270">
    <property type="entry name" value="C_nuclsd_transpt_met_bac"/>
</dbReference>
<dbReference type="InterPro" id="IPR011657">
    <property type="entry name" value="CNT_C_dom"/>
</dbReference>
<dbReference type="Pfam" id="PF01773">
    <property type="entry name" value="Nucleos_tra2_N"/>
    <property type="match status" value="1"/>
</dbReference>
<evidence type="ECO:0000313" key="12">
    <source>
        <dbReference type="Proteomes" id="UP000033607"/>
    </source>
</evidence>
<evidence type="ECO:0000256" key="1">
    <source>
        <dbReference type="ARBA" id="ARBA00004651"/>
    </source>
</evidence>
<feature type="domain" description="Concentrative nucleoside transporter N-terminal" evidence="8">
    <location>
        <begin position="8"/>
        <end position="80"/>
    </location>
</feature>
<evidence type="ECO:0000259" key="9">
    <source>
        <dbReference type="Pfam" id="PF07662"/>
    </source>
</evidence>
<evidence type="ECO:0000259" key="10">
    <source>
        <dbReference type="Pfam" id="PF07670"/>
    </source>
</evidence>
<evidence type="ECO:0000256" key="5">
    <source>
        <dbReference type="ARBA" id="ARBA00022989"/>
    </source>
</evidence>
<sequence>MESFISLFGIFVFIGIGYAISANRKAIIWRPVIWGIALQFIVAVVILKIPGTYLVFDAIGAVVTQFLDFTVEGAKFVFGENYEEHFFAFKVLPTIIFFSSFVSVLYYLGILQQIVKGVAWVMLKTTKTSGAESLSNAANVFVGMTEAPLLVKPFINTMTKSELNTIMTGGFATVAGGVLAAYVSFGISARDLISASVMAAPCALGISKLLYPETEKPETAGTLELKVEKTATNVVDAAAAGAIEGAKLAVNIAAVIIAFLALIAFLNAILSWFGGLFGYPQLSFDLILGWVLYPIALLTGVSWSDASQVAALIGKKIILNEFIAYVDLAALVKNNLLSERSIRIATFALCSFANIGSIGIQIGALSGIAPQRRSELAELGIRAMIGGVLTNLIVAATAGFLL</sequence>
<keyword evidence="7" id="KW-0813">Transport</keyword>
<feature type="transmembrane region" description="Helical" evidence="7">
    <location>
        <begin position="91"/>
        <end position="110"/>
    </location>
</feature>